<protein>
    <submittedName>
        <fullName evidence="1">Uncharacterized protein</fullName>
    </submittedName>
</protein>
<comment type="caution">
    <text evidence="1">The sequence shown here is derived from an EMBL/GenBank/DDBJ whole genome shotgun (WGS) entry which is preliminary data.</text>
</comment>
<reference evidence="1 2" key="1">
    <citation type="journal article" date="2017" name="Environ. Microbiol.">
        <title>Decay of the glycolytic pathway and adaptation to intranuclear parasitism within Enterocytozoonidae microsporidia.</title>
        <authorList>
            <person name="Wiredu Boakye D."/>
            <person name="Jaroenlak P."/>
            <person name="Prachumwat A."/>
            <person name="Williams T.A."/>
            <person name="Bateman K.S."/>
            <person name="Itsathitphaisarn O."/>
            <person name="Sritunyalucksana K."/>
            <person name="Paszkiewicz K.H."/>
            <person name="Moore K.A."/>
            <person name="Stentiford G.D."/>
            <person name="Williams B.A."/>
        </authorList>
    </citation>
    <scope>NUCLEOTIDE SEQUENCE [LARGE SCALE GENOMIC DNA]</scope>
    <source>
        <strain evidence="1 2">GB1</strain>
    </source>
</reference>
<organism evidence="1 2">
    <name type="scientific">Enterospora canceri</name>
    <dbReference type="NCBI Taxonomy" id="1081671"/>
    <lineage>
        <taxon>Eukaryota</taxon>
        <taxon>Fungi</taxon>
        <taxon>Fungi incertae sedis</taxon>
        <taxon>Microsporidia</taxon>
        <taxon>Enterocytozoonidae</taxon>
        <taxon>Enterospora</taxon>
    </lineage>
</organism>
<evidence type="ECO:0000313" key="2">
    <source>
        <dbReference type="Proteomes" id="UP000192639"/>
    </source>
</evidence>
<dbReference type="AlphaFoldDB" id="A0A1Y1S8W5"/>
<name>A0A1Y1S8W5_9MICR</name>
<sequence>MSKIRIKTSRIHVDMLRNVVESMQKSFRRIRETCENRSTDSFCTNEIENILQSANYIKNSLKIEDVPADLFKKVMESKDYAGLYRSIVEEMEGEAKRIEEKKMKYREFCGL</sequence>
<evidence type="ECO:0000313" key="1">
    <source>
        <dbReference type="EMBL" id="ORD94875.1"/>
    </source>
</evidence>
<dbReference type="EMBL" id="LWDP01000007">
    <property type="protein sequence ID" value="ORD94875.1"/>
    <property type="molecule type" value="Genomic_DNA"/>
</dbReference>
<dbReference type="Proteomes" id="UP000192639">
    <property type="component" value="Unassembled WGS sequence"/>
</dbReference>
<proteinExistence type="predicted"/>
<keyword evidence="2" id="KW-1185">Reference proteome</keyword>
<dbReference type="VEuPathDB" id="MicrosporidiaDB:ECANGB1_2089"/>
<gene>
    <name evidence="1" type="ORF">ECANGB1_2089</name>
</gene>
<accession>A0A1Y1S8W5</accession>